<evidence type="ECO:0000313" key="6">
    <source>
        <dbReference type="EMBL" id="KAF2118163.1"/>
    </source>
</evidence>
<feature type="domain" description="Wax synthase" evidence="5">
    <location>
        <begin position="136"/>
        <end position="188"/>
    </location>
</feature>
<evidence type="ECO:0000259" key="5">
    <source>
        <dbReference type="Pfam" id="PF13813"/>
    </source>
</evidence>
<dbReference type="GO" id="GO:0016020">
    <property type="term" value="C:membrane"/>
    <property type="evidence" value="ECO:0007669"/>
    <property type="project" value="UniProtKB-SubCell"/>
</dbReference>
<evidence type="ECO:0000313" key="7">
    <source>
        <dbReference type="Proteomes" id="UP000799770"/>
    </source>
</evidence>
<dbReference type="InterPro" id="IPR032805">
    <property type="entry name" value="Wax_synthase_dom"/>
</dbReference>
<comment type="subcellular location">
    <subcellularLocation>
        <location evidence="1">Membrane</location>
        <topology evidence="1">Multi-pass membrane protein</topology>
    </subcellularLocation>
</comment>
<proteinExistence type="predicted"/>
<dbReference type="AlphaFoldDB" id="A0A6A5ZGY0"/>
<dbReference type="EMBL" id="ML977317">
    <property type="protein sequence ID" value="KAF2118163.1"/>
    <property type="molecule type" value="Genomic_DNA"/>
</dbReference>
<keyword evidence="3" id="KW-1133">Transmembrane helix</keyword>
<reference evidence="6" key="1">
    <citation type="journal article" date="2020" name="Stud. Mycol.">
        <title>101 Dothideomycetes genomes: a test case for predicting lifestyles and emergence of pathogens.</title>
        <authorList>
            <person name="Haridas S."/>
            <person name="Albert R."/>
            <person name="Binder M."/>
            <person name="Bloem J."/>
            <person name="Labutti K."/>
            <person name="Salamov A."/>
            <person name="Andreopoulos B."/>
            <person name="Baker S."/>
            <person name="Barry K."/>
            <person name="Bills G."/>
            <person name="Bluhm B."/>
            <person name="Cannon C."/>
            <person name="Castanera R."/>
            <person name="Culley D."/>
            <person name="Daum C."/>
            <person name="Ezra D."/>
            <person name="Gonzalez J."/>
            <person name="Henrissat B."/>
            <person name="Kuo A."/>
            <person name="Liang C."/>
            <person name="Lipzen A."/>
            <person name="Lutzoni F."/>
            <person name="Magnuson J."/>
            <person name="Mondo S."/>
            <person name="Nolan M."/>
            <person name="Ohm R."/>
            <person name="Pangilinan J."/>
            <person name="Park H.-J."/>
            <person name="Ramirez L."/>
            <person name="Alfaro M."/>
            <person name="Sun H."/>
            <person name="Tritt A."/>
            <person name="Yoshinaga Y."/>
            <person name="Zwiers L.-H."/>
            <person name="Turgeon B."/>
            <person name="Goodwin S."/>
            <person name="Spatafora J."/>
            <person name="Crous P."/>
            <person name="Grigoriev I."/>
        </authorList>
    </citation>
    <scope>NUCLEOTIDE SEQUENCE</scope>
    <source>
        <strain evidence="6">CBS 627.86</strain>
    </source>
</reference>
<name>A0A6A5ZGY0_9PLEO</name>
<dbReference type="OrthoDB" id="1077582at2759"/>
<keyword evidence="2" id="KW-0812">Transmembrane</keyword>
<organism evidence="6 7">
    <name type="scientific">Lophiotrema nucula</name>
    <dbReference type="NCBI Taxonomy" id="690887"/>
    <lineage>
        <taxon>Eukaryota</taxon>
        <taxon>Fungi</taxon>
        <taxon>Dikarya</taxon>
        <taxon>Ascomycota</taxon>
        <taxon>Pezizomycotina</taxon>
        <taxon>Dothideomycetes</taxon>
        <taxon>Pleosporomycetidae</taxon>
        <taxon>Pleosporales</taxon>
        <taxon>Lophiotremataceae</taxon>
        <taxon>Lophiotrema</taxon>
    </lineage>
</organism>
<sequence>MVLYLCAPSLFSTSSNRILKRKNTDCFLMSWCSGMKRRSDLANLEFFRCLWARSCAAILITGLAPMYSTTLAQDPKHILYQIMWMLSYSITKRETQLCAFISLYWIWNTVLILETFHTLFAIIFVTLLGLDESEEWPWLFGSPSQAYTLRRFWGRFWHRLTATASAASGRFIAKRVFGLKAKSAWCRWLGLRGSLGSSSGVSQGGSIRVCILHSSYRS</sequence>
<keyword evidence="7" id="KW-1185">Reference proteome</keyword>
<protein>
    <recommendedName>
        <fullName evidence="5">Wax synthase domain-containing protein</fullName>
    </recommendedName>
</protein>
<evidence type="ECO:0000256" key="1">
    <source>
        <dbReference type="ARBA" id="ARBA00004141"/>
    </source>
</evidence>
<evidence type="ECO:0000256" key="2">
    <source>
        <dbReference type="ARBA" id="ARBA00022692"/>
    </source>
</evidence>
<keyword evidence="4" id="KW-0472">Membrane</keyword>
<evidence type="ECO:0000256" key="3">
    <source>
        <dbReference type="ARBA" id="ARBA00022989"/>
    </source>
</evidence>
<gene>
    <name evidence="6" type="ORF">BDV96DRAFT_379060</name>
</gene>
<evidence type="ECO:0000256" key="4">
    <source>
        <dbReference type="ARBA" id="ARBA00023136"/>
    </source>
</evidence>
<accession>A0A6A5ZGY0</accession>
<dbReference type="Proteomes" id="UP000799770">
    <property type="component" value="Unassembled WGS sequence"/>
</dbReference>
<dbReference type="Pfam" id="PF13813">
    <property type="entry name" value="MBOAT_2"/>
    <property type="match status" value="1"/>
</dbReference>